<evidence type="ECO:0000256" key="3">
    <source>
        <dbReference type="SAM" id="MobiDB-lite"/>
    </source>
</evidence>
<protein>
    <submittedName>
        <fullName evidence="4">Putative TRBG CONJUGAL TRANSFER PROTEIN</fullName>
    </submittedName>
</protein>
<sequence>MNSTTPRQHPFPRRSPTMTNRAPSLRAALILSASAAVLSACASKPVTPPEISYDAADFKAAAIEKPPEKPVRIVEVPKPLPLPGQLQPDPGKVVEDKRTPQERVADANKAATQQPTKYGYVNAVQVYPFADGALYQLYAAPERVTDIALQPGEKLTSVSAGDTVRWVIGDTVSGTGDNQRTHVLVKPFAPGLSTNLVITTERRTYHLQLQSTDKTAMAAISWTYSEDQIIALRQGNAQAEAVMPVASNVALENIRFRYAISGDTPPWRPTRAFDDGSKVYIEFPRRIDQGDAPPLFIVGADGSNQLVNYRMRGNYYVVDRLFAAAELRLGSKQQQVVRITRTDGRQPPRRISLFSRLGR</sequence>
<proteinExistence type="inferred from homology"/>
<accession>A0A090DAL1</accession>
<dbReference type="AlphaFoldDB" id="A0A090DAL1"/>
<dbReference type="Gene3D" id="2.60.40.2500">
    <property type="match status" value="1"/>
</dbReference>
<dbReference type="Proteomes" id="UP000045285">
    <property type="component" value="Unassembled WGS sequence"/>
</dbReference>
<organism evidence="4 5">
    <name type="scientific">Mesorhizobium plurifarium</name>
    <dbReference type="NCBI Taxonomy" id="69974"/>
    <lineage>
        <taxon>Bacteria</taxon>
        <taxon>Pseudomonadati</taxon>
        <taxon>Pseudomonadota</taxon>
        <taxon>Alphaproteobacteria</taxon>
        <taxon>Hyphomicrobiales</taxon>
        <taxon>Phyllobacteriaceae</taxon>
        <taxon>Mesorhizobium</taxon>
    </lineage>
</organism>
<comment type="similarity">
    <text evidence="1">Belongs to the TrbG/VirB9 family.</text>
</comment>
<dbReference type="EMBL" id="CCMZ01000003">
    <property type="protein sequence ID" value="CDX12207.1"/>
    <property type="molecule type" value="Genomic_DNA"/>
</dbReference>
<dbReference type="InterPro" id="IPR038161">
    <property type="entry name" value="VirB9/CagX/TrbG_C_sf"/>
</dbReference>
<dbReference type="STRING" id="69974.MPLDJ20_100088"/>
<name>A0A090DAL1_MESPL</name>
<reference evidence="5" key="1">
    <citation type="submission" date="2014-08" db="EMBL/GenBank/DDBJ databases">
        <authorList>
            <person name="Moulin L."/>
        </authorList>
    </citation>
    <scope>NUCLEOTIDE SEQUENCE [LARGE SCALE GENOMIC DNA]</scope>
</reference>
<evidence type="ECO:0000256" key="1">
    <source>
        <dbReference type="ARBA" id="ARBA00006135"/>
    </source>
</evidence>
<dbReference type="InterPro" id="IPR010258">
    <property type="entry name" value="Conjugal_tfr_TrbG/VirB9/CagX"/>
</dbReference>
<dbReference type="NCBIfam" id="TIGR02775">
    <property type="entry name" value="TrbG_Ti"/>
    <property type="match status" value="1"/>
</dbReference>
<feature type="region of interest" description="Disordered" evidence="3">
    <location>
        <begin position="1"/>
        <end position="22"/>
    </location>
</feature>
<evidence type="ECO:0000313" key="4">
    <source>
        <dbReference type="EMBL" id="CDX12207.1"/>
    </source>
</evidence>
<dbReference type="InterPro" id="IPR033645">
    <property type="entry name" value="VirB9/CagX/TrbG_C"/>
</dbReference>
<dbReference type="InterPro" id="IPR014142">
    <property type="entry name" value="TrbG_Ti"/>
</dbReference>
<evidence type="ECO:0000313" key="5">
    <source>
        <dbReference type="Proteomes" id="UP000045285"/>
    </source>
</evidence>
<dbReference type="CDD" id="cd06911">
    <property type="entry name" value="VirB9_CagX_TrbG"/>
    <property type="match status" value="1"/>
</dbReference>
<keyword evidence="2" id="KW-0732">Signal</keyword>
<gene>
    <name evidence="4" type="primary">trbG</name>
    <name evidence="4" type="ORF">MPL3356_110388</name>
</gene>
<evidence type="ECO:0000256" key="2">
    <source>
        <dbReference type="ARBA" id="ARBA00022729"/>
    </source>
</evidence>
<keyword evidence="5" id="KW-1185">Reference proteome</keyword>
<dbReference type="Pfam" id="PF03524">
    <property type="entry name" value="CagX"/>
    <property type="match status" value="1"/>
</dbReference>